<gene>
    <name evidence="5" type="ORF">SAMN05661086_00562</name>
</gene>
<dbReference type="Gene3D" id="1.10.260.40">
    <property type="entry name" value="lambda repressor-like DNA-binding domains"/>
    <property type="match status" value="1"/>
</dbReference>
<dbReference type="PANTHER" id="PTHR30146">
    <property type="entry name" value="LACI-RELATED TRANSCRIPTIONAL REPRESSOR"/>
    <property type="match status" value="1"/>
</dbReference>
<dbReference type="SMART" id="SM00354">
    <property type="entry name" value="HTH_LACI"/>
    <property type="match status" value="1"/>
</dbReference>
<keyword evidence="6" id="KW-1185">Reference proteome</keyword>
<dbReference type="SUPFAM" id="SSF53822">
    <property type="entry name" value="Periplasmic binding protein-like I"/>
    <property type="match status" value="1"/>
</dbReference>
<dbReference type="PANTHER" id="PTHR30146:SF109">
    <property type="entry name" value="HTH-TYPE TRANSCRIPTIONAL REGULATOR GALS"/>
    <property type="match status" value="1"/>
</dbReference>
<dbReference type="InterPro" id="IPR000843">
    <property type="entry name" value="HTH_LacI"/>
</dbReference>
<dbReference type="CDD" id="cd06267">
    <property type="entry name" value="PBP1_LacI_sugar_binding-like"/>
    <property type="match status" value="1"/>
</dbReference>
<dbReference type="Pfam" id="PF00532">
    <property type="entry name" value="Peripla_BP_1"/>
    <property type="match status" value="1"/>
</dbReference>
<evidence type="ECO:0000256" key="1">
    <source>
        <dbReference type="ARBA" id="ARBA00023015"/>
    </source>
</evidence>
<reference evidence="5 6" key="1">
    <citation type="submission" date="2016-10" db="EMBL/GenBank/DDBJ databases">
        <authorList>
            <person name="de Groot N.N."/>
        </authorList>
    </citation>
    <scope>NUCLEOTIDE SEQUENCE [LARGE SCALE GENOMIC DNA]</scope>
    <source>
        <strain evidence="5 6">743A</strain>
    </source>
</reference>
<name>A0A1I6I904_9FIRM</name>
<dbReference type="Gene3D" id="3.40.50.2300">
    <property type="match status" value="2"/>
</dbReference>
<dbReference type="SUPFAM" id="SSF47413">
    <property type="entry name" value="lambda repressor-like DNA-binding domains"/>
    <property type="match status" value="1"/>
</dbReference>
<dbReference type="Pfam" id="PF00356">
    <property type="entry name" value="LacI"/>
    <property type="match status" value="1"/>
</dbReference>
<evidence type="ECO:0000313" key="6">
    <source>
        <dbReference type="Proteomes" id="UP000199659"/>
    </source>
</evidence>
<feature type="domain" description="HTH lacI-type" evidence="4">
    <location>
        <begin position="1"/>
        <end position="55"/>
    </location>
</feature>
<dbReference type="RefSeq" id="WP_092559179.1">
    <property type="nucleotide sequence ID" value="NZ_FOYZ01000002.1"/>
</dbReference>
<keyword evidence="1" id="KW-0805">Transcription regulation</keyword>
<dbReference type="Proteomes" id="UP000199659">
    <property type="component" value="Unassembled WGS sequence"/>
</dbReference>
<evidence type="ECO:0000256" key="2">
    <source>
        <dbReference type="ARBA" id="ARBA00023125"/>
    </source>
</evidence>
<dbReference type="PROSITE" id="PS50932">
    <property type="entry name" value="HTH_LACI_2"/>
    <property type="match status" value="1"/>
</dbReference>
<dbReference type="EMBL" id="FOYZ01000002">
    <property type="protein sequence ID" value="SFR63196.1"/>
    <property type="molecule type" value="Genomic_DNA"/>
</dbReference>
<dbReference type="InterPro" id="IPR028082">
    <property type="entry name" value="Peripla_BP_I"/>
</dbReference>
<sequence length="334" mass="37038">MNIYDISNKAGVSIATVSRVINGNTNVSPKTREKVMAIIDEYGYTPNAFARGLGLNSMNTVGILCADSSDPYLARAIYLLERDLRGNGYDSILCCTGYHVKTKQKYLNLVLSTKRVDAVILVGSNFVEVQDEKNQYIRDVAKNVPIMIINGAMDGENIYSVLCDDFRAVYDVTKALIRCGQSNILYLYNSLSYSGLKKVAGYRAAFEDEHLMVKEDYIQYFEGNIIEVKNHLLKLSNKGFDFNAIITSDDNLAIGALKYAKEKGIKIPTELSIIGYNNSMITECCEPELTSIDNKLETVCKNCVSSLMSVFAGDDVPLKTVFSADLVKRGTTFL</sequence>
<dbReference type="GO" id="GO:0003700">
    <property type="term" value="F:DNA-binding transcription factor activity"/>
    <property type="evidence" value="ECO:0007669"/>
    <property type="project" value="TreeGrafter"/>
</dbReference>
<dbReference type="InterPro" id="IPR001761">
    <property type="entry name" value="Peripla_BP/Lac1_sug-bd_dom"/>
</dbReference>
<dbReference type="AlphaFoldDB" id="A0A1I6I904"/>
<dbReference type="CDD" id="cd01392">
    <property type="entry name" value="HTH_LacI"/>
    <property type="match status" value="1"/>
</dbReference>
<dbReference type="STRING" id="37658.SAMN05661086_00562"/>
<keyword evidence="2" id="KW-0238">DNA-binding</keyword>
<evidence type="ECO:0000256" key="3">
    <source>
        <dbReference type="ARBA" id="ARBA00023163"/>
    </source>
</evidence>
<dbReference type="OrthoDB" id="9784962at2"/>
<protein>
    <submittedName>
        <fullName evidence="5">Transcriptional regulator, LacI family</fullName>
    </submittedName>
</protein>
<evidence type="ECO:0000313" key="5">
    <source>
        <dbReference type="EMBL" id="SFR63196.1"/>
    </source>
</evidence>
<dbReference type="GO" id="GO:0000976">
    <property type="term" value="F:transcription cis-regulatory region binding"/>
    <property type="evidence" value="ECO:0007669"/>
    <property type="project" value="TreeGrafter"/>
</dbReference>
<keyword evidence="3" id="KW-0804">Transcription</keyword>
<dbReference type="InterPro" id="IPR010982">
    <property type="entry name" value="Lambda_DNA-bd_dom_sf"/>
</dbReference>
<organism evidence="5 6">
    <name type="scientific">Anaeromicropila populeti</name>
    <dbReference type="NCBI Taxonomy" id="37658"/>
    <lineage>
        <taxon>Bacteria</taxon>
        <taxon>Bacillati</taxon>
        <taxon>Bacillota</taxon>
        <taxon>Clostridia</taxon>
        <taxon>Lachnospirales</taxon>
        <taxon>Lachnospiraceae</taxon>
        <taxon>Anaeromicropila</taxon>
    </lineage>
</organism>
<evidence type="ECO:0000259" key="4">
    <source>
        <dbReference type="PROSITE" id="PS50932"/>
    </source>
</evidence>
<proteinExistence type="predicted"/>
<accession>A0A1I6I904</accession>